<evidence type="ECO:0000256" key="1">
    <source>
        <dbReference type="SAM" id="MobiDB-lite"/>
    </source>
</evidence>
<evidence type="ECO:0000313" key="3">
    <source>
        <dbReference type="Proteomes" id="UP001159428"/>
    </source>
</evidence>
<proteinExistence type="predicted"/>
<dbReference type="EMBL" id="CALNXJ010000037">
    <property type="protein sequence ID" value="CAH3143242.1"/>
    <property type="molecule type" value="Genomic_DNA"/>
</dbReference>
<dbReference type="AlphaFoldDB" id="A0AAU9XC35"/>
<sequence length="76" mass="8480">MSDTLGEAGADGNETAQQLHRVKRMRSGPNQDTVLIRIGDIAPFFKALKHRSPEIKELDPCRDCTKDSLVQSNSQR</sequence>
<comment type="caution">
    <text evidence="2">The sequence shown here is derived from an EMBL/GenBank/DDBJ whole genome shotgun (WGS) entry which is preliminary data.</text>
</comment>
<reference evidence="2 3" key="1">
    <citation type="submission" date="2022-05" db="EMBL/GenBank/DDBJ databases">
        <authorList>
            <consortium name="Genoscope - CEA"/>
            <person name="William W."/>
        </authorList>
    </citation>
    <scope>NUCLEOTIDE SEQUENCE [LARGE SCALE GENOMIC DNA]</scope>
</reference>
<feature type="region of interest" description="Disordered" evidence="1">
    <location>
        <begin position="1"/>
        <end position="28"/>
    </location>
</feature>
<protein>
    <submittedName>
        <fullName evidence="2">Uncharacterized protein</fullName>
    </submittedName>
</protein>
<dbReference type="Proteomes" id="UP001159428">
    <property type="component" value="Unassembled WGS sequence"/>
</dbReference>
<keyword evidence="3" id="KW-1185">Reference proteome</keyword>
<accession>A0AAU9XC35</accession>
<gene>
    <name evidence="2" type="ORF">PMEA_00020509</name>
</gene>
<organism evidence="2 3">
    <name type="scientific">Pocillopora meandrina</name>
    <dbReference type="NCBI Taxonomy" id="46732"/>
    <lineage>
        <taxon>Eukaryota</taxon>
        <taxon>Metazoa</taxon>
        <taxon>Cnidaria</taxon>
        <taxon>Anthozoa</taxon>
        <taxon>Hexacorallia</taxon>
        <taxon>Scleractinia</taxon>
        <taxon>Astrocoeniina</taxon>
        <taxon>Pocilloporidae</taxon>
        <taxon>Pocillopora</taxon>
    </lineage>
</organism>
<evidence type="ECO:0000313" key="2">
    <source>
        <dbReference type="EMBL" id="CAH3143242.1"/>
    </source>
</evidence>
<name>A0AAU9XC35_9CNID</name>